<accession>A0ABS2P5J6</accession>
<dbReference type="EMBL" id="JAFBED010000016">
    <property type="protein sequence ID" value="MBM7622237.1"/>
    <property type="molecule type" value="Genomic_DNA"/>
</dbReference>
<comment type="caution">
    <text evidence="1">The sequence shown here is derived from an EMBL/GenBank/DDBJ whole genome shotgun (WGS) entry which is preliminary data.</text>
</comment>
<organism evidence="1 2">
    <name type="scientific">Sutcliffiella tianshenii</name>
    <dbReference type="NCBI Taxonomy" id="1463404"/>
    <lineage>
        <taxon>Bacteria</taxon>
        <taxon>Bacillati</taxon>
        <taxon>Bacillota</taxon>
        <taxon>Bacilli</taxon>
        <taxon>Bacillales</taxon>
        <taxon>Bacillaceae</taxon>
        <taxon>Sutcliffiella</taxon>
    </lineage>
</organism>
<keyword evidence="2" id="KW-1185">Reference proteome</keyword>
<name>A0ABS2P5J6_9BACI</name>
<reference evidence="1 2" key="1">
    <citation type="submission" date="2021-01" db="EMBL/GenBank/DDBJ databases">
        <title>Genomic Encyclopedia of Type Strains, Phase IV (KMG-IV): sequencing the most valuable type-strain genomes for metagenomic binning, comparative biology and taxonomic classification.</title>
        <authorList>
            <person name="Goeker M."/>
        </authorList>
    </citation>
    <scope>NUCLEOTIDE SEQUENCE [LARGE SCALE GENOMIC DNA]</scope>
    <source>
        <strain evidence="1 2">DSM 25879</strain>
    </source>
</reference>
<evidence type="ECO:0000313" key="2">
    <source>
        <dbReference type="Proteomes" id="UP000737402"/>
    </source>
</evidence>
<dbReference type="Proteomes" id="UP000737402">
    <property type="component" value="Unassembled WGS sequence"/>
</dbReference>
<sequence>MMNKEYGFADIPEEKLLAITELENQMREQLGEEIVLIAYEKNGNGQDKLNSRG</sequence>
<dbReference type="RefSeq" id="WP_204419748.1">
    <property type="nucleotide sequence ID" value="NZ_JAFBED010000016.1"/>
</dbReference>
<protein>
    <submittedName>
        <fullName evidence="1">Uncharacterized protein</fullName>
    </submittedName>
</protein>
<gene>
    <name evidence="1" type="ORF">JOC95_004152</name>
</gene>
<evidence type="ECO:0000313" key="1">
    <source>
        <dbReference type="EMBL" id="MBM7622237.1"/>
    </source>
</evidence>
<proteinExistence type="predicted"/>